<comment type="caution">
    <text evidence="1">The sequence shown here is derived from an EMBL/GenBank/DDBJ whole genome shotgun (WGS) entry which is preliminary data.</text>
</comment>
<gene>
    <name evidence="1" type="ORF">TEOVI_000791500</name>
</gene>
<dbReference type="GeneID" id="92381849"/>
<name>A0A1G4I916_TRYEQ</name>
<dbReference type="RefSeq" id="XP_067079504.1">
    <property type="nucleotide sequence ID" value="XM_067223403.1"/>
</dbReference>
<evidence type="ECO:0000313" key="1">
    <source>
        <dbReference type="EMBL" id="SCU68329.1"/>
    </source>
</evidence>
<dbReference type="VEuPathDB" id="TriTrypDB:TEOVI_000791500"/>
<proteinExistence type="predicted"/>
<protein>
    <submittedName>
        <fullName evidence="1">Uncharacterized protein</fullName>
    </submittedName>
</protein>
<evidence type="ECO:0000313" key="2">
    <source>
        <dbReference type="Proteomes" id="UP000195570"/>
    </source>
</evidence>
<dbReference type="EMBL" id="CZPT02000958">
    <property type="protein sequence ID" value="SCU68329.1"/>
    <property type="molecule type" value="Genomic_DNA"/>
</dbReference>
<keyword evidence="2" id="KW-1185">Reference proteome</keyword>
<reference evidence="1" key="1">
    <citation type="submission" date="2016-09" db="EMBL/GenBank/DDBJ databases">
        <authorList>
            <person name="Hebert L."/>
            <person name="Moumen B."/>
        </authorList>
    </citation>
    <scope>NUCLEOTIDE SEQUENCE [LARGE SCALE GENOMIC DNA]</scope>
    <source>
        <strain evidence="1">OVI</strain>
    </source>
</reference>
<dbReference type="AlphaFoldDB" id="A0A1G4I916"/>
<sequence length="137" mass="14984">MWLLFRWKCALPEVHTSGRCVPLWGSAALGSVPLGVIVLSSETAGREVCVWRHAATWGRPPGVCVLLARACLPARDSLSNVSLTSLYKKKRKIVRDMFVCLTDAEVPCSRKGSMKISSRLSRFRGPAVIVSFRSAPG</sequence>
<dbReference type="Proteomes" id="UP000195570">
    <property type="component" value="Unassembled WGS sequence"/>
</dbReference>
<organism evidence="1 2">
    <name type="scientific">Trypanosoma equiperdum</name>
    <dbReference type="NCBI Taxonomy" id="5694"/>
    <lineage>
        <taxon>Eukaryota</taxon>
        <taxon>Discoba</taxon>
        <taxon>Euglenozoa</taxon>
        <taxon>Kinetoplastea</taxon>
        <taxon>Metakinetoplastina</taxon>
        <taxon>Trypanosomatida</taxon>
        <taxon>Trypanosomatidae</taxon>
        <taxon>Trypanosoma</taxon>
    </lineage>
</organism>
<accession>A0A1G4I916</accession>